<sequence>MDWLTMHDAINTIELKCQNGVILQIKSDDSNQLPTVISSMLAQKYFKKGCDAYFAYILDTKVPESKFEFVPVVREFSDVFSEELQGLPSIREVEFGIELIS</sequence>
<organism evidence="1 2">
    <name type="scientific">Gossypium australe</name>
    <dbReference type="NCBI Taxonomy" id="47621"/>
    <lineage>
        <taxon>Eukaryota</taxon>
        <taxon>Viridiplantae</taxon>
        <taxon>Streptophyta</taxon>
        <taxon>Embryophyta</taxon>
        <taxon>Tracheophyta</taxon>
        <taxon>Spermatophyta</taxon>
        <taxon>Magnoliopsida</taxon>
        <taxon>eudicotyledons</taxon>
        <taxon>Gunneridae</taxon>
        <taxon>Pentapetalae</taxon>
        <taxon>rosids</taxon>
        <taxon>malvids</taxon>
        <taxon>Malvales</taxon>
        <taxon>Malvaceae</taxon>
        <taxon>Malvoideae</taxon>
        <taxon>Gossypium</taxon>
    </lineage>
</organism>
<dbReference type="EMBL" id="SMMG02000007">
    <property type="protein sequence ID" value="KAA3466334.1"/>
    <property type="molecule type" value="Genomic_DNA"/>
</dbReference>
<comment type="caution">
    <text evidence="1">The sequence shown here is derived from an EMBL/GenBank/DDBJ whole genome shotgun (WGS) entry which is preliminary data.</text>
</comment>
<dbReference type="OrthoDB" id="437338at2759"/>
<reference evidence="2" key="1">
    <citation type="journal article" date="2019" name="Plant Biotechnol. J.">
        <title>Genome sequencing of the Australian wild diploid species Gossypium australe highlights disease resistance and delayed gland morphogenesis.</title>
        <authorList>
            <person name="Cai Y."/>
            <person name="Cai X."/>
            <person name="Wang Q."/>
            <person name="Wang P."/>
            <person name="Zhang Y."/>
            <person name="Cai C."/>
            <person name="Xu Y."/>
            <person name="Wang K."/>
            <person name="Zhou Z."/>
            <person name="Wang C."/>
            <person name="Geng S."/>
            <person name="Li B."/>
            <person name="Dong Q."/>
            <person name="Hou Y."/>
            <person name="Wang H."/>
            <person name="Ai P."/>
            <person name="Liu Z."/>
            <person name="Yi F."/>
            <person name="Sun M."/>
            <person name="An G."/>
            <person name="Cheng J."/>
            <person name="Zhang Y."/>
            <person name="Shi Q."/>
            <person name="Xie Y."/>
            <person name="Shi X."/>
            <person name="Chang Y."/>
            <person name="Huang F."/>
            <person name="Chen Y."/>
            <person name="Hong S."/>
            <person name="Mi L."/>
            <person name="Sun Q."/>
            <person name="Zhang L."/>
            <person name="Zhou B."/>
            <person name="Peng R."/>
            <person name="Zhang X."/>
            <person name="Liu F."/>
        </authorList>
    </citation>
    <scope>NUCLEOTIDE SEQUENCE [LARGE SCALE GENOMIC DNA]</scope>
    <source>
        <strain evidence="2">cv. PA1801</strain>
    </source>
</reference>
<proteinExistence type="predicted"/>
<dbReference type="AlphaFoldDB" id="A0A5B6VB95"/>
<gene>
    <name evidence="1" type="ORF">EPI10_001433</name>
</gene>
<protein>
    <submittedName>
        <fullName evidence="1">Vacuolar protein sorting-associated protein 35B-like</fullName>
    </submittedName>
</protein>
<dbReference type="Proteomes" id="UP000325315">
    <property type="component" value="Unassembled WGS sequence"/>
</dbReference>
<keyword evidence="2" id="KW-1185">Reference proteome</keyword>
<name>A0A5B6VB95_9ROSI</name>
<accession>A0A5B6VB95</accession>
<evidence type="ECO:0000313" key="2">
    <source>
        <dbReference type="Proteomes" id="UP000325315"/>
    </source>
</evidence>
<evidence type="ECO:0000313" key="1">
    <source>
        <dbReference type="EMBL" id="KAA3466334.1"/>
    </source>
</evidence>